<feature type="compositionally biased region" description="Acidic residues" evidence="1">
    <location>
        <begin position="67"/>
        <end position="78"/>
    </location>
</feature>
<feature type="region of interest" description="Disordered" evidence="1">
    <location>
        <begin position="30"/>
        <end position="139"/>
    </location>
</feature>
<dbReference type="AlphaFoldDB" id="A0A101NUR7"/>
<proteinExistence type="predicted"/>
<accession>A0A101NUR7</accession>
<evidence type="ECO:0000313" key="3">
    <source>
        <dbReference type="Proteomes" id="UP000053127"/>
    </source>
</evidence>
<sequence length="139" mass="14799">MAGNSVDGHQLKGSGKGAQRIVDGLWSAGKSLLGLDGEPPLATPTHSLPQKTVESVAHQADAYMNNSDDESAYPDDETVSFPGSDNGYADDVPVEQPYEEMAPDDDVNWPSDPEPNPNESPVFDLDGDNGSMIPADWAR</sequence>
<keyword evidence="3" id="KW-1185">Reference proteome</keyword>
<evidence type="ECO:0000256" key="1">
    <source>
        <dbReference type="SAM" id="MobiDB-lite"/>
    </source>
</evidence>
<organism evidence="2 3">
    <name type="scientific">Streptomyces yokosukanensis</name>
    <dbReference type="NCBI Taxonomy" id="67386"/>
    <lineage>
        <taxon>Bacteria</taxon>
        <taxon>Bacillati</taxon>
        <taxon>Actinomycetota</taxon>
        <taxon>Actinomycetes</taxon>
        <taxon>Kitasatosporales</taxon>
        <taxon>Streptomycetaceae</taxon>
        <taxon>Streptomyces</taxon>
    </lineage>
</organism>
<protein>
    <submittedName>
        <fullName evidence="2">Uncharacterized protein</fullName>
    </submittedName>
</protein>
<feature type="compositionally biased region" description="Polar residues" evidence="1">
    <location>
        <begin position="44"/>
        <end position="53"/>
    </location>
</feature>
<evidence type="ECO:0000313" key="2">
    <source>
        <dbReference type="EMBL" id="KUM99467.1"/>
    </source>
</evidence>
<name>A0A101NUR7_9ACTN</name>
<feature type="compositionally biased region" description="Acidic residues" evidence="1">
    <location>
        <begin position="97"/>
        <end position="107"/>
    </location>
</feature>
<gene>
    <name evidence="2" type="ORF">AQI95_38755</name>
</gene>
<dbReference type="EMBL" id="LMWN01000063">
    <property type="protein sequence ID" value="KUM99467.1"/>
    <property type="molecule type" value="Genomic_DNA"/>
</dbReference>
<dbReference type="Proteomes" id="UP000053127">
    <property type="component" value="Unassembled WGS sequence"/>
</dbReference>
<reference evidence="2 3" key="1">
    <citation type="submission" date="2015-10" db="EMBL/GenBank/DDBJ databases">
        <title>Draft genome sequence of Streptomyces yokosukanensis DSM 40224, type strain for the species Streptomyces yokosukanensis.</title>
        <authorList>
            <person name="Ruckert C."/>
            <person name="Winkler A."/>
            <person name="Kalinowski J."/>
            <person name="Kampfer P."/>
            <person name="Glaeser S."/>
        </authorList>
    </citation>
    <scope>NUCLEOTIDE SEQUENCE [LARGE SCALE GENOMIC DNA]</scope>
    <source>
        <strain evidence="2 3">DSM 40224</strain>
    </source>
</reference>
<comment type="caution">
    <text evidence="2">The sequence shown here is derived from an EMBL/GenBank/DDBJ whole genome shotgun (WGS) entry which is preliminary data.</text>
</comment>